<organism evidence="2 3">
    <name type="scientific">Phormidium yuhuli AB48</name>
    <dbReference type="NCBI Taxonomy" id="2940671"/>
    <lineage>
        <taxon>Bacteria</taxon>
        <taxon>Bacillati</taxon>
        <taxon>Cyanobacteriota</taxon>
        <taxon>Cyanophyceae</taxon>
        <taxon>Oscillatoriophycideae</taxon>
        <taxon>Oscillatoriales</taxon>
        <taxon>Oscillatoriaceae</taxon>
        <taxon>Phormidium</taxon>
        <taxon>Phormidium yuhuli</taxon>
    </lineage>
</organism>
<dbReference type="Proteomes" id="UP001056708">
    <property type="component" value="Chromosome"/>
</dbReference>
<reference evidence="2" key="1">
    <citation type="submission" date="2022-06" db="EMBL/GenBank/DDBJ databases">
        <title>Genome sequence of Phormidium yuhuli AB48 isolated from an industrial photobioreactor environment.</title>
        <authorList>
            <person name="Qiu Y."/>
            <person name="Noonan A.J.C."/>
            <person name="Dofher K."/>
            <person name="Koch M."/>
            <person name="Kieft B."/>
            <person name="Lin X."/>
            <person name="Ziels R.M."/>
            <person name="Hallam S.J."/>
        </authorList>
    </citation>
    <scope>NUCLEOTIDE SEQUENCE</scope>
    <source>
        <strain evidence="2">AB48</strain>
    </source>
</reference>
<protein>
    <submittedName>
        <fullName evidence="2">Uncharacterized protein</fullName>
    </submittedName>
</protein>
<feature type="region of interest" description="Disordered" evidence="1">
    <location>
        <begin position="1"/>
        <end position="87"/>
    </location>
</feature>
<accession>A0ABY5AU38</accession>
<evidence type="ECO:0000313" key="2">
    <source>
        <dbReference type="EMBL" id="USR92540.1"/>
    </source>
</evidence>
<gene>
    <name evidence="2" type="ORF">NEA10_07435</name>
</gene>
<sequence>MSSSSRSNSDFNDTMQSPLHPPNPNPKGSTADSINLVGPDALLRPKPPVPPPPPEDKPDPPTAEASVDPEPETPQRPVPIPPPSEPRQYRAIGVVRGRYMPSQEQITQGVLQTADDVAVEAVLLGRVMSLVKNHIDLEQDHLWVVYPRTGQRDGNLHLQIVGVWEPENLSQDESDAALPPLSSDEVHEGYFSVRGEVVFHSEEEHRVIVKIRQGPRKAGQPPKFFKLALTGTATGRVLRHFWSFDVERQGQDLVILSGENMGVMPPKRKTNSKSSPNRRPGRRKFGPESKGNRPTPRPKKVKDSQPPASE</sequence>
<proteinExistence type="predicted"/>
<feature type="region of interest" description="Disordered" evidence="1">
    <location>
        <begin position="257"/>
        <end position="310"/>
    </location>
</feature>
<name>A0ABY5AU38_9CYAN</name>
<keyword evidence="3" id="KW-1185">Reference proteome</keyword>
<dbReference type="EMBL" id="CP098611">
    <property type="protein sequence ID" value="USR92540.1"/>
    <property type="molecule type" value="Genomic_DNA"/>
</dbReference>
<evidence type="ECO:0000256" key="1">
    <source>
        <dbReference type="SAM" id="MobiDB-lite"/>
    </source>
</evidence>
<dbReference type="RefSeq" id="WP_252664692.1">
    <property type="nucleotide sequence ID" value="NZ_CP098611.1"/>
</dbReference>
<feature type="compositionally biased region" description="Pro residues" evidence="1">
    <location>
        <begin position="72"/>
        <end position="85"/>
    </location>
</feature>
<evidence type="ECO:0000313" key="3">
    <source>
        <dbReference type="Proteomes" id="UP001056708"/>
    </source>
</evidence>